<dbReference type="InterPro" id="IPR003115">
    <property type="entry name" value="ParB_N"/>
</dbReference>
<dbReference type="GO" id="GO:0005694">
    <property type="term" value="C:chromosome"/>
    <property type="evidence" value="ECO:0007669"/>
    <property type="project" value="TreeGrafter"/>
</dbReference>
<dbReference type="Pfam" id="PF02195">
    <property type="entry name" value="ParB_N"/>
    <property type="match status" value="1"/>
</dbReference>
<dbReference type="PANTHER" id="PTHR33375">
    <property type="entry name" value="CHROMOSOME-PARTITIONING PROTEIN PARB-RELATED"/>
    <property type="match status" value="1"/>
</dbReference>
<dbReference type="EMBL" id="CP001700">
    <property type="protein sequence ID" value="ACU71940.1"/>
    <property type="molecule type" value="Genomic_DNA"/>
</dbReference>
<gene>
    <name evidence="2" type="ordered locus">Caci_3031</name>
</gene>
<dbReference type="SMART" id="SM00470">
    <property type="entry name" value="ParB"/>
    <property type="match status" value="1"/>
</dbReference>
<dbReference type="eggNOG" id="COG1475">
    <property type="taxonomic scope" value="Bacteria"/>
</dbReference>
<evidence type="ECO:0000259" key="1">
    <source>
        <dbReference type="SMART" id="SM00470"/>
    </source>
</evidence>
<proteinExistence type="predicted"/>
<accession>C7Q4H1</accession>
<dbReference type="GO" id="GO:0007059">
    <property type="term" value="P:chromosome segregation"/>
    <property type="evidence" value="ECO:0007669"/>
    <property type="project" value="TreeGrafter"/>
</dbReference>
<reference evidence="2 3" key="1">
    <citation type="journal article" date="2009" name="Stand. Genomic Sci.">
        <title>Complete genome sequence of Catenulispora acidiphila type strain (ID 139908).</title>
        <authorList>
            <person name="Copeland A."/>
            <person name="Lapidus A."/>
            <person name="Glavina Del Rio T."/>
            <person name="Nolan M."/>
            <person name="Lucas S."/>
            <person name="Chen F."/>
            <person name="Tice H."/>
            <person name="Cheng J.F."/>
            <person name="Bruce D."/>
            <person name="Goodwin L."/>
            <person name="Pitluck S."/>
            <person name="Mikhailova N."/>
            <person name="Pati A."/>
            <person name="Ivanova N."/>
            <person name="Mavromatis K."/>
            <person name="Chen A."/>
            <person name="Palaniappan K."/>
            <person name="Chain P."/>
            <person name="Land M."/>
            <person name="Hauser L."/>
            <person name="Chang Y.J."/>
            <person name="Jeffries C.D."/>
            <person name="Chertkov O."/>
            <person name="Brettin T."/>
            <person name="Detter J.C."/>
            <person name="Han C."/>
            <person name="Ali Z."/>
            <person name="Tindall B.J."/>
            <person name="Goker M."/>
            <person name="Bristow J."/>
            <person name="Eisen J.A."/>
            <person name="Markowitz V."/>
            <person name="Hugenholtz P."/>
            <person name="Kyrpides N.C."/>
            <person name="Klenk H.P."/>
        </authorList>
    </citation>
    <scope>NUCLEOTIDE SEQUENCE [LARGE SCALE GENOMIC DNA]</scope>
    <source>
        <strain evidence="3">DSM 44928 / JCM 14897 / NBRC 102108 / NRRL B-24433 / ID139908</strain>
    </source>
</reference>
<dbReference type="Gene3D" id="3.90.1530.30">
    <property type="match status" value="1"/>
</dbReference>
<dbReference type="Proteomes" id="UP000000851">
    <property type="component" value="Chromosome"/>
</dbReference>
<feature type="domain" description="ParB-like N-terminal" evidence="1">
    <location>
        <begin position="2"/>
        <end position="82"/>
    </location>
</feature>
<dbReference type="HOGENOM" id="CLU_902217_0_0_11"/>
<dbReference type="AlphaFoldDB" id="C7Q4H1"/>
<dbReference type="InterPro" id="IPR050336">
    <property type="entry name" value="Chromosome_partition/occlusion"/>
</dbReference>
<dbReference type="InParanoid" id="C7Q4H1"/>
<keyword evidence="3" id="KW-1185">Reference proteome</keyword>
<dbReference type="InterPro" id="IPR036086">
    <property type="entry name" value="ParB/Sulfiredoxin_sf"/>
</dbReference>
<evidence type="ECO:0000313" key="2">
    <source>
        <dbReference type="EMBL" id="ACU71940.1"/>
    </source>
</evidence>
<sequence length="308" mass="33703">MPIANITIGTRCRKDLGKLRDLQRSIRVAGLLTPIPVTADGQLIAGERRLRACRNLGWERVPVIVAANGAHAIDLIRAEHNNGPHSLPMSATELTRLGMRIEEHGHELAVANRAHGHSTLPDDIRVNLRALASEIIQMPEHHYSRVKTLVLAAAGVQSTPGGYDTSTIAPDARNAAREALELVDRVYAGEEIRVPGLRVRLSTARIYKNWVGTYRHIQEPLDNVAKGDKAALQEPLVKVRTMRIDQREALAKGLSALTGLCHGLASINSIDPAMTREEAASFERDLSNASRVLRGLHNKIKEYANGNA</sequence>
<dbReference type="KEGG" id="cai:Caci_3031"/>
<dbReference type="PANTHER" id="PTHR33375:SF1">
    <property type="entry name" value="CHROMOSOME-PARTITIONING PROTEIN PARB-RELATED"/>
    <property type="match status" value="1"/>
</dbReference>
<evidence type="ECO:0000313" key="3">
    <source>
        <dbReference type="Proteomes" id="UP000000851"/>
    </source>
</evidence>
<dbReference type="SUPFAM" id="SSF110849">
    <property type="entry name" value="ParB/Sulfiredoxin"/>
    <property type="match status" value="1"/>
</dbReference>
<dbReference type="STRING" id="479433.Caci_3031"/>
<name>C7Q4H1_CATAD</name>
<organism evidence="2 3">
    <name type="scientific">Catenulispora acidiphila (strain DSM 44928 / JCM 14897 / NBRC 102108 / NRRL B-24433 / ID139908)</name>
    <dbReference type="NCBI Taxonomy" id="479433"/>
    <lineage>
        <taxon>Bacteria</taxon>
        <taxon>Bacillati</taxon>
        <taxon>Actinomycetota</taxon>
        <taxon>Actinomycetes</taxon>
        <taxon>Catenulisporales</taxon>
        <taxon>Catenulisporaceae</taxon>
        <taxon>Catenulispora</taxon>
    </lineage>
</organism>
<dbReference type="GO" id="GO:0045881">
    <property type="term" value="P:positive regulation of sporulation resulting in formation of a cellular spore"/>
    <property type="evidence" value="ECO:0007669"/>
    <property type="project" value="TreeGrafter"/>
</dbReference>
<protein>
    <submittedName>
        <fullName evidence="2">ParB domain protein nuclease</fullName>
    </submittedName>
</protein>